<dbReference type="Pfam" id="PF23562">
    <property type="entry name" value="AMP-binding_C_3"/>
    <property type="match status" value="1"/>
</dbReference>
<evidence type="ECO:0000313" key="8">
    <source>
        <dbReference type="Proteomes" id="UP000596742"/>
    </source>
</evidence>
<feature type="compositionally biased region" description="Polar residues" evidence="5">
    <location>
        <begin position="25"/>
        <end position="39"/>
    </location>
</feature>
<dbReference type="EC" id="6.2.1.3" evidence="4"/>
<evidence type="ECO:0000256" key="2">
    <source>
        <dbReference type="ARBA" id="ARBA00022832"/>
    </source>
</evidence>
<keyword evidence="3" id="KW-0443">Lipid metabolism</keyword>
<dbReference type="SUPFAM" id="SSF56801">
    <property type="entry name" value="Acetyl-CoA synthetase-like"/>
    <property type="match status" value="1"/>
</dbReference>
<dbReference type="Pfam" id="PF00501">
    <property type="entry name" value="AMP-binding"/>
    <property type="match status" value="1"/>
</dbReference>
<sequence>MGPATRIEMMEAESVGVPKEAGDSSDLSSSFVTKINVTSEGAADGHVTGKVDDEVIVNGHSDSSNEDNNKKEPSTDNVKIEDINQNERVLTEKIESVSMKTEESNISKNGSKEEIREDVITKGPDTDDNETNAKTAAETKQNENHDTISKNLITEEDKTNTLQEIDLENKNENKNVEEIVSEAKTVEITKTIQETKDLVENDVVLQKEIYEPKPVLLSVEGIDEVIPADSWSTTKRDGTVKIRMGTKGNQADKPVTLITVFKKTSERAPNHLALAVKRDSIWKKWTYKQYYADVCAAAKSFIKLGLEAYHGVGILGFNSPEWLISDLGCIFAGGFATGIYATNTPEAVEYVAKHSEANVLVVENNQQLQKILKVWPNLPCLRAVVQYTGEVAERKDNVYSWEEFMKVGKDVTDQQLQERINLARPNKCCTLIYTSGTTGDPKGVMLSHDNVTWTASCISKLFEFNFGSEVLASYLPLSHIAAQLNDILIPVTMASAVYFAQPDALKGSLLGTLQEVRPTGFFGVPRVWEKFYEGIKIKARSSGALKKKIGMWAKGVGLKGSHAMMNKQSMPFGWGLANTLVFKKAKTALGLDRCRFFMSGAAPIMKETLEFFYSLNMQLHEVYGMSESTGPHTVGCNEDFKICSVGHNFPGSETKLANPDEDGNGEICMWGRHVFMGYLNAPEKNNEIFDEENWLKTGDLGKHDAQGFLFITGRIKELIITAGGENIAPVPMEDAVKEALPCINNCMLIGDKRKFLSMILCLKVNVDADTAEPSNNLTTDCKEWCKSIGSEATTVEDIIDKKDAVVLKAIQDGIDRANAKSVSRAAKVQKWSIIPRDFSIPGGELGPTLKLRRPVVTKMYKKTIDAFYTEAEEK</sequence>
<reference evidence="7" key="1">
    <citation type="submission" date="2018-11" db="EMBL/GenBank/DDBJ databases">
        <authorList>
            <person name="Alioto T."/>
            <person name="Alioto T."/>
        </authorList>
    </citation>
    <scope>NUCLEOTIDE SEQUENCE</scope>
</reference>
<evidence type="ECO:0000256" key="1">
    <source>
        <dbReference type="ARBA" id="ARBA00022598"/>
    </source>
</evidence>
<evidence type="ECO:0000313" key="7">
    <source>
        <dbReference type="EMBL" id="VDH94379.1"/>
    </source>
</evidence>
<protein>
    <recommendedName>
        <fullName evidence="4">long-chain-fatty-acid--CoA ligase</fullName>
        <ecNumber evidence="4">6.2.1.3</ecNumber>
    </recommendedName>
</protein>
<dbReference type="AlphaFoldDB" id="A0A8B6BSQ7"/>
<evidence type="ECO:0000259" key="6">
    <source>
        <dbReference type="Pfam" id="PF00501"/>
    </source>
</evidence>
<dbReference type="GO" id="GO:0004467">
    <property type="term" value="F:long-chain fatty acid-CoA ligase activity"/>
    <property type="evidence" value="ECO:0007669"/>
    <property type="project" value="UniProtKB-EC"/>
</dbReference>
<evidence type="ECO:0000256" key="5">
    <source>
        <dbReference type="SAM" id="MobiDB-lite"/>
    </source>
</evidence>
<dbReference type="InterPro" id="IPR000873">
    <property type="entry name" value="AMP-dep_synth/lig_dom"/>
</dbReference>
<feature type="domain" description="AMP-dependent synthetase/ligase" evidence="6">
    <location>
        <begin position="261"/>
        <end position="679"/>
    </location>
</feature>
<comment type="caution">
    <text evidence="7">The sequence shown here is derived from an EMBL/GenBank/DDBJ whole genome shotgun (WGS) entry which is preliminary data.</text>
</comment>
<gene>
    <name evidence="7" type="ORF">MGAL_10B048638</name>
</gene>
<dbReference type="PANTHER" id="PTHR43272">
    <property type="entry name" value="LONG-CHAIN-FATTY-ACID--COA LIGASE"/>
    <property type="match status" value="1"/>
</dbReference>
<feature type="compositionally biased region" description="Basic and acidic residues" evidence="5">
    <location>
        <begin position="67"/>
        <end position="79"/>
    </location>
</feature>
<dbReference type="PANTHER" id="PTHR43272:SF32">
    <property type="entry name" value="AMP-DEPENDENT SYNTHETASE_LIGASE DOMAIN-CONTAINING PROTEIN"/>
    <property type="match status" value="1"/>
</dbReference>
<dbReference type="EMBL" id="UYJE01000592">
    <property type="protein sequence ID" value="VDH94379.1"/>
    <property type="molecule type" value="Genomic_DNA"/>
</dbReference>
<dbReference type="GO" id="GO:0005783">
    <property type="term" value="C:endoplasmic reticulum"/>
    <property type="evidence" value="ECO:0007669"/>
    <property type="project" value="TreeGrafter"/>
</dbReference>
<proteinExistence type="predicted"/>
<keyword evidence="2" id="KW-0276">Fatty acid metabolism</keyword>
<dbReference type="Gene3D" id="3.40.50.12780">
    <property type="entry name" value="N-terminal domain of ligase-like"/>
    <property type="match status" value="1"/>
</dbReference>
<dbReference type="GO" id="GO:0016020">
    <property type="term" value="C:membrane"/>
    <property type="evidence" value="ECO:0007669"/>
    <property type="project" value="TreeGrafter"/>
</dbReference>
<dbReference type="InterPro" id="IPR042099">
    <property type="entry name" value="ANL_N_sf"/>
</dbReference>
<dbReference type="OrthoDB" id="3633556at2759"/>
<evidence type="ECO:0000256" key="4">
    <source>
        <dbReference type="ARBA" id="ARBA00026121"/>
    </source>
</evidence>
<keyword evidence="8" id="KW-1185">Reference proteome</keyword>
<feature type="region of interest" description="Disordered" evidence="5">
    <location>
        <begin position="1"/>
        <end position="79"/>
    </location>
</feature>
<organism evidence="7 8">
    <name type="scientific">Mytilus galloprovincialis</name>
    <name type="common">Mediterranean mussel</name>
    <dbReference type="NCBI Taxonomy" id="29158"/>
    <lineage>
        <taxon>Eukaryota</taxon>
        <taxon>Metazoa</taxon>
        <taxon>Spiralia</taxon>
        <taxon>Lophotrochozoa</taxon>
        <taxon>Mollusca</taxon>
        <taxon>Bivalvia</taxon>
        <taxon>Autobranchia</taxon>
        <taxon>Pteriomorphia</taxon>
        <taxon>Mytilida</taxon>
        <taxon>Mytiloidea</taxon>
        <taxon>Mytilidae</taxon>
        <taxon>Mytilinae</taxon>
        <taxon>Mytilus</taxon>
    </lineage>
</organism>
<accession>A0A8B6BSQ7</accession>
<evidence type="ECO:0000256" key="3">
    <source>
        <dbReference type="ARBA" id="ARBA00023098"/>
    </source>
</evidence>
<dbReference type="Proteomes" id="UP000596742">
    <property type="component" value="Unassembled WGS sequence"/>
</dbReference>
<dbReference type="PROSITE" id="PS00455">
    <property type="entry name" value="AMP_BINDING"/>
    <property type="match status" value="1"/>
</dbReference>
<name>A0A8B6BSQ7_MYTGA</name>
<keyword evidence="1 7" id="KW-0436">Ligase</keyword>
<dbReference type="InterPro" id="IPR020845">
    <property type="entry name" value="AMP-binding_CS"/>
</dbReference>